<dbReference type="Gene3D" id="2.60.40.2030">
    <property type="match status" value="1"/>
</dbReference>
<dbReference type="OrthoDB" id="430044at2759"/>
<reference evidence="6 7" key="1">
    <citation type="submission" date="2016-06" db="EMBL/GenBank/DDBJ databases">
        <title>The Draft Genome Sequence and Annotation of the Desert Woodrat Neotoma lepida.</title>
        <authorList>
            <person name="Campbell M."/>
            <person name="Oakeson K.F."/>
            <person name="Yandell M."/>
            <person name="Halpert J.R."/>
            <person name="Dearing D."/>
        </authorList>
    </citation>
    <scope>NUCLEOTIDE SEQUENCE [LARGE SCALE GENOMIC DNA]</scope>
    <source>
        <strain evidence="6">417</strain>
        <tissue evidence="6">Liver</tissue>
    </source>
</reference>
<evidence type="ECO:0000256" key="1">
    <source>
        <dbReference type="ARBA" id="ARBA00022729"/>
    </source>
</evidence>
<organism evidence="6 7">
    <name type="scientific">Neotoma lepida</name>
    <name type="common">Desert woodrat</name>
    <dbReference type="NCBI Taxonomy" id="56216"/>
    <lineage>
        <taxon>Eukaryota</taxon>
        <taxon>Metazoa</taxon>
        <taxon>Chordata</taxon>
        <taxon>Craniata</taxon>
        <taxon>Vertebrata</taxon>
        <taxon>Euteleostomi</taxon>
        <taxon>Mammalia</taxon>
        <taxon>Eutheria</taxon>
        <taxon>Euarchontoglires</taxon>
        <taxon>Glires</taxon>
        <taxon>Rodentia</taxon>
        <taxon>Myomorpha</taxon>
        <taxon>Muroidea</taxon>
        <taxon>Cricetidae</taxon>
        <taxon>Neotominae</taxon>
        <taxon>Neotoma</taxon>
    </lineage>
</organism>
<evidence type="ECO:0000259" key="5">
    <source>
        <dbReference type="Pfam" id="PF03160"/>
    </source>
</evidence>
<keyword evidence="3" id="KW-0106">Calcium</keyword>
<dbReference type="GO" id="GO:0016020">
    <property type="term" value="C:membrane"/>
    <property type="evidence" value="ECO:0007669"/>
    <property type="project" value="InterPro"/>
</dbReference>
<feature type="domain" description="Calx-beta" evidence="5">
    <location>
        <begin position="7"/>
        <end position="70"/>
    </location>
</feature>
<evidence type="ECO:0000256" key="3">
    <source>
        <dbReference type="ARBA" id="ARBA00022837"/>
    </source>
</evidence>
<evidence type="ECO:0000256" key="4">
    <source>
        <dbReference type="SAM" id="MobiDB-lite"/>
    </source>
</evidence>
<proteinExistence type="predicted"/>
<dbReference type="Proteomes" id="UP000092124">
    <property type="component" value="Unassembled WGS sequence"/>
</dbReference>
<dbReference type="InterPro" id="IPR038081">
    <property type="entry name" value="CalX-like_sf"/>
</dbReference>
<name>A0A1A6HIP9_NEOLE</name>
<evidence type="ECO:0000313" key="6">
    <source>
        <dbReference type="EMBL" id="OBS77835.1"/>
    </source>
</evidence>
<comment type="caution">
    <text evidence="6">The sequence shown here is derived from an EMBL/GenBank/DDBJ whole genome shotgun (WGS) entry which is preliminary data.</text>
</comment>
<evidence type="ECO:0000256" key="2">
    <source>
        <dbReference type="ARBA" id="ARBA00022737"/>
    </source>
</evidence>
<dbReference type="GO" id="GO:0071944">
    <property type="term" value="C:cell periphery"/>
    <property type="evidence" value="ECO:0007669"/>
    <property type="project" value="UniProtKB-ARBA"/>
</dbReference>
<dbReference type="Pfam" id="PF03160">
    <property type="entry name" value="Calx-beta"/>
    <property type="match status" value="2"/>
</dbReference>
<dbReference type="SUPFAM" id="SSF141072">
    <property type="entry name" value="CalX-like"/>
    <property type="match status" value="1"/>
</dbReference>
<keyword evidence="7" id="KW-1185">Reference proteome</keyword>
<keyword evidence="2" id="KW-0677">Repeat</keyword>
<gene>
    <name evidence="6" type="ORF">A6R68_19778</name>
</gene>
<evidence type="ECO:0000313" key="7">
    <source>
        <dbReference type="Proteomes" id="UP000092124"/>
    </source>
</evidence>
<feature type="domain" description="Calx-beta" evidence="5">
    <location>
        <begin position="76"/>
        <end position="97"/>
    </location>
</feature>
<feature type="region of interest" description="Disordered" evidence="4">
    <location>
        <begin position="1"/>
        <end position="22"/>
    </location>
</feature>
<dbReference type="InterPro" id="IPR003644">
    <property type="entry name" value="Calx_beta"/>
</dbReference>
<dbReference type="AlphaFoldDB" id="A0A1A6HIP9"/>
<protein>
    <recommendedName>
        <fullName evidence="5">Calx-beta domain-containing protein</fullName>
    </recommendedName>
</protein>
<sequence>MELSSSDYVSRPKDNTSKLHFDKGETEKGCQVLIINDSLYEEEESFSIALSLPVGGQLGAKFPTARVTILADREDAGIDYIGVSQNLHFSPGVSVQTPSDNP</sequence>
<feature type="compositionally biased region" description="Basic and acidic residues" evidence="4">
    <location>
        <begin position="10"/>
        <end position="22"/>
    </location>
</feature>
<keyword evidence="1" id="KW-0732">Signal</keyword>
<dbReference type="EMBL" id="LZPO01027810">
    <property type="protein sequence ID" value="OBS77835.1"/>
    <property type="molecule type" value="Genomic_DNA"/>
</dbReference>
<dbReference type="GO" id="GO:0007154">
    <property type="term" value="P:cell communication"/>
    <property type="evidence" value="ECO:0007669"/>
    <property type="project" value="InterPro"/>
</dbReference>
<dbReference type="STRING" id="56216.A0A1A6HIP9"/>
<accession>A0A1A6HIP9</accession>